<dbReference type="Proteomes" id="UP000706333">
    <property type="component" value="Unassembled WGS sequence"/>
</dbReference>
<reference evidence="2" key="2">
    <citation type="journal article" date="2020" name="Microorganisms">
        <title>Osmotic Adaptation and Compatible Solute Biosynthesis of Phototrophic Bacteria as Revealed from Genome Analyses.</title>
        <authorList>
            <person name="Imhoff J.F."/>
            <person name="Rahn T."/>
            <person name="Kunzel S."/>
            <person name="Keller A."/>
            <person name="Neulinger S.C."/>
        </authorList>
    </citation>
    <scope>NUCLEOTIDE SEQUENCE</scope>
    <source>
        <strain evidence="2">LMG 28126</strain>
    </source>
</reference>
<proteinExistence type="predicted"/>
<keyword evidence="1" id="KW-0732">Signal</keyword>
<protein>
    <recommendedName>
        <fullName evidence="4">DUF4864 domain-containing protein</fullName>
    </recommendedName>
</protein>
<evidence type="ECO:0008006" key="4">
    <source>
        <dbReference type="Google" id="ProtNLM"/>
    </source>
</evidence>
<dbReference type="AlphaFoldDB" id="A0A934TMA4"/>
<dbReference type="RefSeq" id="WP_201158003.1">
    <property type="nucleotide sequence ID" value="NZ_NHSD01000296.1"/>
</dbReference>
<evidence type="ECO:0000313" key="2">
    <source>
        <dbReference type="EMBL" id="MBK5928253.1"/>
    </source>
</evidence>
<comment type="caution">
    <text evidence="2">The sequence shown here is derived from an EMBL/GenBank/DDBJ whole genome shotgun (WGS) entry which is preliminary data.</text>
</comment>
<evidence type="ECO:0000256" key="1">
    <source>
        <dbReference type="SAM" id="SignalP"/>
    </source>
</evidence>
<sequence>MRRLLLSCLVAAPLLMSAPADAGDITDVIQRQIEAFQAEDLDAAFAVASPGIKQMFRTPERFAEMVRSGYPMVWRPGDVRYLDRRAHPGGGQVQRVMIRDRDGTLHFLDYLMLPGEGGWNIAGVQILRGADAGA</sequence>
<gene>
    <name evidence="2" type="ORF">CCR87_13070</name>
</gene>
<dbReference type="InterPro" id="IPR032710">
    <property type="entry name" value="NTF2-like_dom_sf"/>
</dbReference>
<accession>A0A934TMA4</accession>
<dbReference type="Pfam" id="PF16156">
    <property type="entry name" value="DUF4864"/>
    <property type="match status" value="1"/>
</dbReference>
<feature type="chain" id="PRO_5038058340" description="DUF4864 domain-containing protein" evidence="1">
    <location>
        <begin position="23"/>
        <end position="134"/>
    </location>
</feature>
<organism evidence="2 3">
    <name type="scientific">Rhodobaculum claviforme</name>
    <dbReference type="NCBI Taxonomy" id="1549854"/>
    <lineage>
        <taxon>Bacteria</taxon>
        <taxon>Pseudomonadati</taxon>
        <taxon>Pseudomonadota</taxon>
        <taxon>Alphaproteobacteria</taxon>
        <taxon>Rhodobacterales</taxon>
        <taxon>Paracoccaceae</taxon>
        <taxon>Rhodobaculum</taxon>
    </lineage>
</organism>
<dbReference type="InterPro" id="IPR032347">
    <property type="entry name" value="DUF4864"/>
</dbReference>
<dbReference type="SUPFAM" id="SSF54427">
    <property type="entry name" value="NTF2-like"/>
    <property type="match status" value="1"/>
</dbReference>
<evidence type="ECO:0000313" key="3">
    <source>
        <dbReference type="Proteomes" id="UP000706333"/>
    </source>
</evidence>
<name>A0A934TMA4_9RHOB</name>
<dbReference type="EMBL" id="NHSD01000296">
    <property type="protein sequence ID" value="MBK5928253.1"/>
    <property type="molecule type" value="Genomic_DNA"/>
</dbReference>
<feature type="signal peptide" evidence="1">
    <location>
        <begin position="1"/>
        <end position="22"/>
    </location>
</feature>
<keyword evidence="3" id="KW-1185">Reference proteome</keyword>
<reference evidence="2" key="1">
    <citation type="submission" date="2017-05" db="EMBL/GenBank/DDBJ databases">
        <authorList>
            <person name="Imhoff J.F."/>
            <person name="Rahn T."/>
            <person name="Kuenzel S."/>
            <person name="Neulinger S.C."/>
        </authorList>
    </citation>
    <scope>NUCLEOTIDE SEQUENCE</scope>
    <source>
        <strain evidence="2">LMG 28126</strain>
    </source>
</reference>